<dbReference type="Pfam" id="PF13358">
    <property type="entry name" value="DDE_3"/>
    <property type="match status" value="1"/>
</dbReference>
<dbReference type="InterPro" id="IPR009057">
    <property type="entry name" value="Homeodomain-like_sf"/>
</dbReference>
<proteinExistence type="predicted"/>
<keyword evidence="3" id="KW-1185">Reference proteome</keyword>
<dbReference type="Gene3D" id="3.30.420.10">
    <property type="entry name" value="Ribonuclease H-like superfamily/Ribonuclease H"/>
    <property type="match status" value="1"/>
</dbReference>
<dbReference type="GO" id="GO:0003676">
    <property type="term" value="F:nucleic acid binding"/>
    <property type="evidence" value="ECO:0007669"/>
    <property type="project" value="InterPro"/>
</dbReference>
<sequence length="341" mass="40013">MSHRTIRQPSDEERSELKRIKREEVGRVAMRAHMMLLSDRGLSAFDIADLHDVTHPTVYKWMDRFDEEGPEGLFDREREGRPRKIDDEVEREIEKLLQTDPTEEGENASRWTTPRIAEYLERELGVDVHPETVREALKRLEYSWTRPRRSLRKGPDYEERLAELAERIGRVGPETIVLFADETEVKRFPPLRRMWQPVGEQRAVWVPEQNGDFALYGALDICTGETYTEAFDREVSDHTIEFLKQVRSQTTGKVLLIWDQASWHTSKQVQDFIEDLGRFETLRLPKRAPEANPMEDLWRELKEQVAACLERSLEALRESCRQYFQTLSPQQALRTAGIGYE</sequence>
<dbReference type="InterPro" id="IPR036397">
    <property type="entry name" value="RNaseH_sf"/>
</dbReference>
<dbReference type="SUPFAM" id="SSF46689">
    <property type="entry name" value="Homeodomain-like"/>
    <property type="match status" value="1"/>
</dbReference>
<evidence type="ECO:0000313" key="2">
    <source>
        <dbReference type="EMBL" id="PEN04479.1"/>
    </source>
</evidence>
<dbReference type="InterPro" id="IPR038717">
    <property type="entry name" value="Tc1-like_DDE_dom"/>
</dbReference>
<evidence type="ECO:0000313" key="3">
    <source>
        <dbReference type="Proteomes" id="UP000221024"/>
    </source>
</evidence>
<dbReference type="NCBIfam" id="NF033545">
    <property type="entry name" value="transpos_IS630"/>
    <property type="match status" value="1"/>
</dbReference>
<gene>
    <name evidence="2" type="ORF">CRI93_14960</name>
</gene>
<accession>A0A2H3NHP0</accession>
<dbReference type="Proteomes" id="UP000221024">
    <property type="component" value="Unassembled WGS sequence"/>
</dbReference>
<organism evidence="2 3">
    <name type="scientific">Longimonas halophila</name>
    <dbReference type="NCBI Taxonomy" id="1469170"/>
    <lineage>
        <taxon>Bacteria</taxon>
        <taxon>Pseudomonadati</taxon>
        <taxon>Rhodothermota</taxon>
        <taxon>Rhodothermia</taxon>
        <taxon>Rhodothermales</taxon>
        <taxon>Salisaetaceae</taxon>
        <taxon>Longimonas</taxon>
    </lineage>
</organism>
<dbReference type="EMBL" id="PDEP01000030">
    <property type="protein sequence ID" value="PEN04479.1"/>
    <property type="molecule type" value="Genomic_DNA"/>
</dbReference>
<feature type="domain" description="Tc1-like transposase DDE" evidence="1">
    <location>
        <begin position="177"/>
        <end position="307"/>
    </location>
</feature>
<comment type="caution">
    <text evidence="2">The sequence shown here is derived from an EMBL/GenBank/DDBJ whole genome shotgun (WGS) entry which is preliminary data.</text>
</comment>
<dbReference type="AlphaFoldDB" id="A0A2H3NHP0"/>
<dbReference type="SUPFAM" id="SSF53098">
    <property type="entry name" value="Ribonuclease H-like"/>
    <property type="match status" value="1"/>
</dbReference>
<protein>
    <recommendedName>
        <fullName evidence="1">Tc1-like transposase DDE domain-containing protein</fullName>
    </recommendedName>
</protein>
<evidence type="ECO:0000259" key="1">
    <source>
        <dbReference type="Pfam" id="PF13358"/>
    </source>
</evidence>
<reference evidence="2 3" key="1">
    <citation type="submission" date="2017-10" db="EMBL/GenBank/DDBJ databases">
        <title>Draft genome of Longimonas halophila.</title>
        <authorList>
            <person name="Goh K.M."/>
            <person name="Shamsir M.S."/>
            <person name="Lim S.W."/>
        </authorList>
    </citation>
    <scope>NUCLEOTIDE SEQUENCE [LARGE SCALE GENOMIC DNA]</scope>
    <source>
        <strain evidence="2 3">KCTC 42399</strain>
    </source>
</reference>
<dbReference type="InterPro" id="IPR012337">
    <property type="entry name" value="RNaseH-like_sf"/>
</dbReference>
<dbReference type="Pfam" id="PF13565">
    <property type="entry name" value="HTH_32"/>
    <property type="match status" value="1"/>
</dbReference>
<name>A0A2H3NHP0_9BACT</name>
<dbReference type="OrthoDB" id="64529at2"/>
<dbReference type="RefSeq" id="WP_098063532.1">
    <property type="nucleotide sequence ID" value="NZ_PDEP01000030.1"/>
</dbReference>
<dbReference type="InterPro" id="IPR047655">
    <property type="entry name" value="Transpos_IS630-like"/>
</dbReference>